<dbReference type="EMBL" id="ODYU01001738">
    <property type="protein sequence ID" value="SOQ38346.1"/>
    <property type="molecule type" value="Genomic_DNA"/>
</dbReference>
<organism evidence="1">
    <name type="scientific">Spodoptera frugiperda</name>
    <name type="common">Fall armyworm</name>
    <dbReference type="NCBI Taxonomy" id="7108"/>
    <lineage>
        <taxon>Eukaryota</taxon>
        <taxon>Metazoa</taxon>
        <taxon>Ecdysozoa</taxon>
        <taxon>Arthropoda</taxon>
        <taxon>Hexapoda</taxon>
        <taxon>Insecta</taxon>
        <taxon>Pterygota</taxon>
        <taxon>Neoptera</taxon>
        <taxon>Endopterygota</taxon>
        <taxon>Lepidoptera</taxon>
        <taxon>Glossata</taxon>
        <taxon>Ditrysia</taxon>
        <taxon>Noctuoidea</taxon>
        <taxon>Noctuidae</taxon>
        <taxon>Amphipyrinae</taxon>
        <taxon>Spodoptera</taxon>
    </lineage>
</organism>
<evidence type="ECO:0000313" key="1">
    <source>
        <dbReference type="EMBL" id="SOQ38346.1"/>
    </source>
</evidence>
<name>A0A2H1VC30_SPOFR</name>
<reference evidence="1" key="1">
    <citation type="submission" date="2016-07" db="EMBL/GenBank/DDBJ databases">
        <authorList>
            <person name="Bretaudeau A."/>
        </authorList>
    </citation>
    <scope>NUCLEOTIDE SEQUENCE</scope>
    <source>
        <strain evidence="1">Rice</strain>
        <tissue evidence="1">Whole body</tissue>
    </source>
</reference>
<sequence length="93" mass="10423">MVGRWFKRPASYSLNDQTNHLMESNRRCTWTPKHHGRYKCVFGILGIRNLRVVGELGIGVGGNHPMTSPTLGEARGSVRLLLTKKHLVPTPAF</sequence>
<dbReference type="AlphaFoldDB" id="A0A2H1VC30"/>
<proteinExistence type="predicted"/>
<accession>A0A2H1VC30</accession>
<gene>
    <name evidence="1" type="ORF">SFRICE_007983</name>
</gene>
<protein>
    <submittedName>
        <fullName evidence="1">SFRICE_007983</fullName>
    </submittedName>
</protein>